<evidence type="ECO:0000313" key="3">
    <source>
        <dbReference type="Proteomes" id="UP000322139"/>
    </source>
</evidence>
<evidence type="ECO:0000256" key="1">
    <source>
        <dbReference type="SAM" id="Phobius"/>
    </source>
</evidence>
<feature type="transmembrane region" description="Helical" evidence="1">
    <location>
        <begin position="73"/>
        <end position="95"/>
    </location>
</feature>
<gene>
    <name evidence="2" type="ORF">FZD51_04040</name>
</gene>
<organism evidence="2 3">
    <name type="scientific">Bacillus infantis</name>
    <dbReference type="NCBI Taxonomy" id="324767"/>
    <lineage>
        <taxon>Bacteria</taxon>
        <taxon>Bacillati</taxon>
        <taxon>Bacillota</taxon>
        <taxon>Bacilli</taxon>
        <taxon>Bacillales</taxon>
        <taxon>Bacillaceae</taxon>
        <taxon>Bacillus</taxon>
    </lineage>
</organism>
<comment type="caution">
    <text evidence="2">The sequence shown here is derived from an EMBL/GenBank/DDBJ whole genome shotgun (WGS) entry which is preliminary data.</text>
</comment>
<dbReference type="AlphaFoldDB" id="A0A5D4RID5"/>
<name>A0A5D4RID5_9BACI</name>
<evidence type="ECO:0008006" key="4">
    <source>
        <dbReference type="Google" id="ProtNLM"/>
    </source>
</evidence>
<dbReference type="EMBL" id="VTER01000002">
    <property type="protein sequence ID" value="TYS51215.1"/>
    <property type="molecule type" value="Genomic_DNA"/>
</dbReference>
<protein>
    <recommendedName>
        <fullName evidence="4">DUF3784 domain-containing protein</fullName>
    </recommendedName>
</protein>
<keyword evidence="1" id="KW-0812">Transmembrane</keyword>
<evidence type="ECO:0000313" key="2">
    <source>
        <dbReference type="EMBL" id="TYS51215.1"/>
    </source>
</evidence>
<dbReference type="Proteomes" id="UP000322139">
    <property type="component" value="Unassembled WGS sequence"/>
</dbReference>
<sequence length="106" mass="12222">MSIQLILGIYFIAIGIGEHYSTKPGFFLSKDTVQCIAKDDLPIYLRKIGKIHIVLGLLFVTMGQIEHRYNPDLLVFIMTYIVLGLSCFFLIIYLNKKYSGKYILRK</sequence>
<keyword evidence="1" id="KW-1133">Transmembrane helix</keyword>
<reference evidence="2 3" key="1">
    <citation type="submission" date="2019-08" db="EMBL/GenBank/DDBJ databases">
        <title>Bacillus genomes from the desert of Cuatro Cienegas, Coahuila.</title>
        <authorList>
            <person name="Olmedo-Alvarez G."/>
        </authorList>
    </citation>
    <scope>NUCLEOTIDE SEQUENCE [LARGE SCALE GENOMIC DNA]</scope>
    <source>
        <strain evidence="2 3">CH446_14T</strain>
    </source>
</reference>
<dbReference type="RefSeq" id="WP_148973591.1">
    <property type="nucleotide sequence ID" value="NZ_JBNIKT010000034.1"/>
</dbReference>
<keyword evidence="1" id="KW-0472">Membrane</keyword>
<proteinExistence type="predicted"/>
<accession>A0A5D4RID5</accession>